<dbReference type="Proteomes" id="UP001642502">
    <property type="component" value="Unassembled WGS sequence"/>
</dbReference>
<keyword evidence="4" id="KW-1185">Reference proteome</keyword>
<dbReference type="PANTHER" id="PTHR34154:SF13">
    <property type="entry name" value="ASL1-LIKE GLYCOSYL HYDROLASE CATALYTIC DOMAIN-CONTAINING PROTEIN"/>
    <property type="match status" value="1"/>
</dbReference>
<accession>A0ABP0E3A3</accession>
<dbReference type="InterPro" id="IPR017853">
    <property type="entry name" value="GH"/>
</dbReference>
<reference evidence="3 4" key="1">
    <citation type="submission" date="2024-01" db="EMBL/GenBank/DDBJ databases">
        <authorList>
            <person name="Allen C."/>
            <person name="Tagirdzhanova G."/>
        </authorList>
    </citation>
    <scope>NUCLEOTIDE SEQUENCE [LARGE SCALE GENOMIC DNA]</scope>
    <source>
        <strain evidence="3 4">CBS 119000</strain>
    </source>
</reference>
<evidence type="ECO:0000256" key="1">
    <source>
        <dbReference type="SAM" id="SignalP"/>
    </source>
</evidence>
<keyword evidence="1" id="KW-0732">Signal</keyword>
<feature type="domain" description="Asl1-like glycosyl hydrolase catalytic" evidence="2">
    <location>
        <begin position="221"/>
        <end position="447"/>
    </location>
</feature>
<dbReference type="SUPFAM" id="SSF51445">
    <property type="entry name" value="(Trans)glycosidases"/>
    <property type="match status" value="1"/>
</dbReference>
<feature type="signal peptide" evidence="1">
    <location>
        <begin position="1"/>
        <end position="20"/>
    </location>
</feature>
<dbReference type="PANTHER" id="PTHR34154">
    <property type="entry name" value="ALKALI-SENSITIVE LINKAGE PROTEIN 1"/>
    <property type="match status" value="1"/>
</dbReference>
<sequence length="450" mass="46641">MLNAKIVALAASMLAQQAVALNAHRHAHLHAHAKKAVKYVEDVVTVTDWTIVTVYEDLPAPTAAPKAIYKGGGHAELNSTSSASANSTISSTVSSSSSSLFTSSSLTEVSSSSSTLSSSSSSVYVPTTSSSIYTPTTLSTFVKPTSSSASATTSSFVQVEVQAAQVQIPTTSSTVIPPVPTSTIDPVAATAAATTATTAITAAIATSTPASSSYSGKGARGLAYNDGSLLSPFLGSGSKVNWSYNWGQTADSSAPAHLEFVPMLWSPAHADTWSANAAAAIANGASSLLSFNECDNAGQCNLDAASAAAAHIEHMNPFSGQARISTPAITNSYSPGEGVGWLAEFLQACNGQCAYDFCTVHWYNGPDSGDFLNHLMTVHETCGKPLWITEFAPTGSDEEISAFLETVMTAMDTDPTYSFVERYSYFMAATGSLLSSSTALSTYGNTYAFN</sequence>
<dbReference type="EMBL" id="CAWUON010000176">
    <property type="protein sequence ID" value="CAK7275063.1"/>
    <property type="molecule type" value="Genomic_DNA"/>
</dbReference>
<organism evidence="3 4">
    <name type="scientific">Sporothrix epigloea</name>
    <dbReference type="NCBI Taxonomy" id="1892477"/>
    <lineage>
        <taxon>Eukaryota</taxon>
        <taxon>Fungi</taxon>
        <taxon>Dikarya</taxon>
        <taxon>Ascomycota</taxon>
        <taxon>Pezizomycotina</taxon>
        <taxon>Sordariomycetes</taxon>
        <taxon>Sordariomycetidae</taxon>
        <taxon>Ophiostomatales</taxon>
        <taxon>Ophiostomataceae</taxon>
        <taxon>Sporothrix</taxon>
    </lineage>
</organism>
<gene>
    <name evidence="3" type="ORF">SEPCBS119000_006490</name>
</gene>
<evidence type="ECO:0000313" key="3">
    <source>
        <dbReference type="EMBL" id="CAK7275063.1"/>
    </source>
</evidence>
<protein>
    <recommendedName>
        <fullName evidence="2">Asl1-like glycosyl hydrolase catalytic domain-containing protein</fullName>
    </recommendedName>
</protein>
<dbReference type="Gene3D" id="3.20.20.80">
    <property type="entry name" value="Glycosidases"/>
    <property type="match status" value="1"/>
</dbReference>
<feature type="chain" id="PRO_5045077902" description="Asl1-like glycosyl hydrolase catalytic domain-containing protein" evidence="1">
    <location>
        <begin position="21"/>
        <end position="450"/>
    </location>
</feature>
<dbReference type="InterPro" id="IPR053183">
    <property type="entry name" value="ASL1"/>
</dbReference>
<dbReference type="Pfam" id="PF11790">
    <property type="entry name" value="Glyco_hydro_cc"/>
    <property type="match status" value="1"/>
</dbReference>
<evidence type="ECO:0000259" key="2">
    <source>
        <dbReference type="Pfam" id="PF11790"/>
    </source>
</evidence>
<proteinExistence type="predicted"/>
<dbReference type="InterPro" id="IPR024655">
    <property type="entry name" value="Asl1_glyco_hydro_catalytic"/>
</dbReference>
<comment type="caution">
    <text evidence="3">The sequence shown here is derived from an EMBL/GenBank/DDBJ whole genome shotgun (WGS) entry which is preliminary data.</text>
</comment>
<evidence type="ECO:0000313" key="4">
    <source>
        <dbReference type="Proteomes" id="UP001642502"/>
    </source>
</evidence>
<name>A0ABP0E3A3_9PEZI</name>